<dbReference type="EMBL" id="BNCO01000024">
    <property type="protein sequence ID" value="GIL56437.1"/>
    <property type="molecule type" value="Genomic_DNA"/>
</dbReference>
<protein>
    <submittedName>
        <fullName evidence="2">Uncharacterized protein</fullName>
    </submittedName>
</protein>
<evidence type="ECO:0000256" key="1">
    <source>
        <dbReference type="SAM" id="MobiDB-lite"/>
    </source>
</evidence>
<evidence type="ECO:0000313" key="3">
    <source>
        <dbReference type="Proteomes" id="UP000747399"/>
    </source>
</evidence>
<proteinExistence type="predicted"/>
<sequence>MLEVESAGPSAAAPIWPLGLGLPPCEPAASRCSSDVSISPLARAHTSAAASTSSSTSPSRLSARGWRMGSALGSSMGGERPSTARRSREPEPPSSKYSNI</sequence>
<comment type="caution">
    <text evidence="2">The sequence shown here is derived from an EMBL/GenBank/DDBJ whole genome shotgun (WGS) entry which is preliminary data.</text>
</comment>
<evidence type="ECO:0000313" key="2">
    <source>
        <dbReference type="EMBL" id="GIL56437.1"/>
    </source>
</evidence>
<reference evidence="2" key="1">
    <citation type="journal article" date="2021" name="Proc. Natl. Acad. Sci. U.S.A.">
        <title>Three genomes in the algal genus Volvox reveal the fate of a haploid sex-determining region after a transition to homothallism.</title>
        <authorList>
            <person name="Yamamoto K."/>
            <person name="Hamaji T."/>
            <person name="Kawai-Toyooka H."/>
            <person name="Matsuzaki R."/>
            <person name="Takahashi F."/>
            <person name="Nishimura Y."/>
            <person name="Kawachi M."/>
            <person name="Noguchi H."/>
            <person name="Minakuchi Y."/>
            <person name="Umen J.G."/>
            <person name="Toyoda A."/>
            <person name="Nozaki H."/>
        </authorList>
    </citation>
    <scope>NUCLEOTIDE SEQUENCE</scope>
    <source>
        <strain evidence="2">NIES-3780</strain>
    </source>
</reference>
<feature type="region of interest" description="Disordered" evidence="1">
    <location>
        <begin position="27"/>
        <end position="100"/>
    </location>
</feature>
<accession>A0A8J4BD84</accession>
<organism evidence="2 3">
    <name type="scientific">Volvox africanus</name>
    <dbReference type="NCBI Taxonomy" id="51714"/>
    <lineage>
        <taxon>Eukaryota</taxon>
        <taxon>Viridiplantae</taxon>
        <taxon>Chlorophyta</taxon>
        <taxon>core chlorophytes</taxon>
        <taxon>Chlorophyceae</taxon>
        <taxon>CS clade</taxon>
        <taxon>Chlamydomonadales</taxon>
        <taxon>Volvocaceae</taxon>
        <taxon>Volvox</taxon>
    </lineage>
</organism>
<gene>
    <name evidence="2" type="ORF">Vafri_11711</name>
</gene>
<dbReference type="AlphaFoldDB" id="A0A8J4BD84"/>
<name>A0A8J4BD84_9CHLO</name>
<keyword evidence="3" id="KW-1185">Reference proteome</keyword>
<dbReference type="Proteomes" id="UP000747399">
    <property type="component" value="Unassembled WGS sequence"/>
</dbReference>
<feature type="compositionally biased region" description="Low complexity" evidence="1">
    <location>
        <begin position="39"/>
        <end position="64"/>
    </location>
</feature>